<dbReference type="Proteomes" id="UP001497457">
    <property type="component" value="Chromosome 4rd"/>
</dbReference>
<reference evidence="3" key="1">
    <citation type="submission" date="2024-10" db="EMBL/GenBank/DDBJ databases">
        <authorList>
            <person name="Ryan C."/>
        </authorList>
    </citation>
    <scope>NUCLEOTIDE SEQUENCE [LARGE SCALE GENOMIC DNA]</scope>
</reference>
<organism evidence="3 4">
    <name type="scientific">Urochloa decumbens</name>
    <dbReference type="NCBI Taxonomy" id="240449"/>
    <lineage>
        <taxon>Eukaryota</taxon>
        <taxon>Viridiplantae</taxon>
        <taxon>Streptophyta</taxon>
        <taxon>Embryophyta</taxon>
        <taxon>Tracheophyta</taxon>
        <taxon>Spermatophyta</taxon>
        <taxon>Magnoliopsida</taxon>
        <taxon>Liliopsida</taxon>
        <taxon>Poales</taxon>
        <taxon>Poaceae</taxon>
        <taxon>PACMAD clade</taxon>
        <taxon>Panicoideae</taxon>
        <taxon>Panicodae</taxon>
        <taxon>Paniceae</taxon>
        <taxon>Melinidinae</taxon>
        <taxon>Urochloa</taxon>
    </lineage>
</organism>
<dbReference type="FunFam" id="1.20.1280.50:FF:000008">
    <property type="entry name" value="F-box only protein 6"/>
    <property type="match status" value="1"/>
</dbReference>
<dbReference type="SMART" id="SM00256">
    <property type="entry name" value="FBOX"/>
    <property type="match status" value="1"/>
</dbReference>
<dbReference type="SUPFAM" id="SSF81383">
    <property type="entry name" value="F-box domain"/>
    <property type="match status" value="1"/>
</dbReference>
<proteinExistence type="predicted"/>
<dbReference type="CDD" id="cd22157">
    <property type="entry name" value="F-box_AtFBW1-like"/>
    <property type="match status" value="1"/>
</dbReference>
<dbReference type="Pfam" id="PF00646">
    <property type="entry name" value="F-box"/>
    <property type="match status" value="1"/>
</dbReference>
<evidence type="ECO:0000313" key="3">
    <source>
        <dbReference type="EMBL" id="CAL5058017.1"/>
    </source>
</evidence>
<dbReference type="AlphaFoldDB" id="A0ABC9EJE3"/>
<protein>
    <recommendedName>
        <fullName evidence="2">F-box domain-containing protein</fullName>
    </recommendedName>
</protein>
<dbReference type="InterPro" id="IPR036047">
    <property type="entry name" value="F-box-like_dom_sf"/>
</dbReference>
<sequence length="463" mass="50664">MDKPGAPVGLLRSCLFFSGRKRNKETVQANVAAAGEDITGGEATSVLVSASLPEDIIFDVLSRLPVRTLCRLRCVCKAWRALISDPAFAAAQGSRAAAAAPVVAGVFGKPCPLEKFYPPRAPRFPQRSLELRVIDTADGAVLKVVRDVKSIKLMRARLGLVLVGRGAHGARVIDPATGRVLELSKQLPGEYPAASYDGASSIGFHTGPCHYSFGRAAPSGMYKVLRLGDVMLLNGDDIQICQVATLGNESGMAVEREPVLWRQRSEPPVLTCHCSDCVAVVDGVLHFMDRARDRGSDDPIHGRRPGPPGWNRIASFDLESEEWKMLIDGPPTGERQKGETWEMVLAELKGTLSVVQTVWSRSHPQGGYTNIWLLVDPAKSVWVKEYTIRRPRSWCYFKALDILADGRILMLNSFKKDDDVDSLDGPCILQFYNPSTGALTNLLEMGENFRGPMTLCTRSILFS</sequence>
<keyword evidence="4" id="KW-1185">Reference proteome</keyword>
<dbReference type="InterPro" id="IPR013187">
    <property type="entry name" value="F-box-assoc_dom_typ3"/>
</dbReference>
<evidence type="ECO:0000256" key="1">
    <source>
        <dbReference type="ARBA" id="ARBA00022737"/>
    </source>
</evidence>
<keyword evidence="1" id="KW-0677">Repeat</keyword>
<gene>
    <name evidence="3" type="ORF">URODEC1_LOCUS95978</name>
</gene>
<dbReference type="Gene3D" id="1.20.1280.50">
    <property type="match status" value="1"/>
</dbReference>
<dbReference type="EMBL" id="OZ075114">
    <property type="protein sequence ID" value="CAL5058017.1"/>
    <property type="molecule type" value="Genomic_DNA"/>
</dbReference>
<evidence type="ECO:0000313" key="4">
    <source>
        <dbReference type="Proteomes" id="UP001497457"/>
    </source>
</evidence>
<name>A0ABC9EJE3_9POAL</name>
<dbReference type="PANTHER" id="PTHR31111:SF136">
    <property type="entry name" value="F-BOX ASSOCIATED DOMAIN-CONTAINING PROTEIN"/>
    <property type="match status" value="1"/>
</dbReference>
<evidence type="ECO:0000259" key="2">
    <source>
        <dbReference type="PROSITE" id="PS50181"/>
    </source>
</evidence>
<feature type="domain" description="F-box" evidence="2">
    <location>
        <begin position="46"/>
        <end position="91"/>
    </location>
</feature>
<dbReference type="PANTHER" id="PTHR31111">
    <property type="entry name" value="BNAA05G37150D PROTEIN-RELATED"/>
    <property type="match status" value="1"/>
</dbReference>
<dbReference type="Pfam" id="PF08268">
    <property type="entry name" value="FBA_3"/>
    <property type="match status" value="1"/>
</dbReference>
<dbReference type="PROSITE" id="PS50181">
    <property type="entry name" value="FBOX"/>
    <property type="match status" value="1"/>
</dbReference>
<dbReference type="InterPro" id="IPR001810">
    <property type="entry name" value="F-box_dom"/>
</dbReference>
<accession>A0ABC9EJE3</accession>